<dbReference type="Gene3D" id="3.40.630.30">
    <property type="match status" value="1"/>
</dbReference>
<dbReference type="SUPFAM" id="SSF55729">
    <property type="entry name" value="Acyl-CoA N-acyltransferases (Nat)"/>
    <property type="match status" value="1"/>
</dbReference>
<dbReference type="Proteomes" id="UP000596074">
    <property type="component" value="Chromosome"/>
</dbReference>
<dbReference type="RefSeq" id="WP_228344358.1">
    <property type="nucleotide sequence ID" value="NZ_CP046056.1"/>
</dbReference>
<dbReference type="EMBL" id="CP046056">
    <property type="protein sequence ID" value="QQD24316.1"/>
    <property type="molecule type" value="Genomic_DNA"/>
</dbReference>
<dbReference type="PANTHER" id="PTHR47017:SF1">
    <property type="entry name" value="ACYL-COA"/>
    <property type="match status" value="1"/>
</dbReference>
<name>A0A9X7YP49_9GAMM</name>
<dbReference type="KEGG" id="vcw:GJQ55_07425"/>
<evidence type="ECO:0000313" key="1">
    <source>
        <dbReference type="EMBL" id="QQD24316.1"/>
    </source>
</evidence>
<dbReference type="InterPro" id="IPR016181">
    <property type="entry name" value="Acyl_CoA_acyltransferase"/>
</dbReference>
<dbReference type="PANTHER" id="PTHR47017">
    <property type="entry name" value="ACYL-COA"/>
    <property type="match status" value="1"/>
</dbReference>
<proteinExistence type="predicted"/>
<evidence type="ECO:0000313" key="2">
    <source>
        <dbReference type="Proteomes" id="UP000596074"/>
    </source>
</evidence>
<accession>A0A9X7YP49</accession>
<keyword evidence="2" id="KW-1185">Reference proteome</keyword>
<dbReference type="InterPro" id="IPR007434">
    <property type="entry name" value="FemAB-like"/>
</dbReference>
<dbReference type="Pfam" id="PF04339">
    <property type="entry name" value="FemAB_like"/>
    <property type="match status" value="1"/>
</dbReference>
<dbReference type="AlphaFoldDB" id="A0A9X7YP49"/>
<organism evidence="1 2">
    <name type="scientific">Venatoribacter cucullus</name>
    <dbReference type="NCBI Taxonomy" id="2661630"/>
    <lineage>
        <taxon>Bacteria</taxon>
        <taxon>Pseudomonadati</taxon>
        <taxon>Pseudomonadota</taxon>
        <taxon>Gammaproteobacteria</taxon>
        <taxon>Oceanospirillales</taxon>
        <taxon>Oceanospirillaceae</taxon>
        <taxon>Venatoribacter</taxon>
    </lineage>
</organism>
<reference evidence="1 2" key="1">
    <citation type="submission" date="2019-11" db="EMBL/GenBank/DDBJ databases">
        <title>Venatorbacter sp. nov. a predator of Campylobacter and other Gram-negative bacteria.</title>
        <authorList>
            <person name="Saeedi A."/>
            <person name="Cummings N.J."/>
            <person name="Connerton I.F."/>
            <person name="Connerton P.L."/>
        </authorList>
    </citation>
    <scope>NUCLEOTIDE SEQUENCE [LARGE SCALE GENOMIC DNA]</scope>
    <source>
        <strain evidence="1">XL5</strain>
    </source>
</reference>
<sequence>MTELRLLSSLHDIPRPHWQALYQQVAAQGYPFLRYEFLAALEDSGCIGSNADHDSGWQAGYLVAAEPGKTPTLIIPCFAKQHSYGEYVFDWRWAEAYEQYGLDYYPKRLCAIPFTPATGPRLLYREPRAVTEAVQALNSLCAQEQSSGWHLNFPDAPLRAVLQQQPELVQRQHCQFHWFNRGYEDFEHFLSHFSSRKRKNVRKERQRVQQQGIRLERKTGASISNEDIAFFFRCYQMTYARRRSWPYLNEAFFRQLVQTMPEQILLVLAWQDQQPVAAAWYFFDADTLYGRYWGALDDIDSLHFEACYYQGIEFCLQQGLQRFDPGTQGEHKIARGFEPITTYSYHQLLHPGFQQAIGQFAAAEAQQVDHYRHQAAELLPFSHTTQLPAS</sequence>
<protein>
    <submittedName>
        <fullName evidence="1">GNAT family N-acetyltransferase</fullName>
    </submittedName>
</protein>
<gene>
    <name evidence="1" type="ORF">GJQ55_07425</name>
</gene>